<feature type="compositionally biased region" description="Basic and acidic residues" evidence="2">
    <location>
        <begin position="435"/>
        <end position="461"/>
    </location>
</feature>
<proteinExistence type="inferred from homology"/>
<dbReference type="InterPro" id="IPR050491">
    <property type="entry name" value="AmpC-like"/>
</dbReference>
<dbReference type="HOGENOM" id="CLU_020027_14_1_1"/>
<evidence type="ECO:0000259" key="3">
    <source>
        <dbReference type="Pfam" id="PF00144"/>
    </source>
</evidence>
<accession>W2S878</accession>
<keyword evidence="5" id="KW-1185">Reference proteome</keyword>
<dbReference type="Gene3D" id="3.40.710.10">
    <property type="entry name" value="DD-peptidase/beta-lactamase superfamily"/>
    <property type="match status" value="1"/>
</dbReference>
<dbReference type="OrthoDB" id="5946976at2759"/>
<evidence type="ECO:0000256" key="1">
    <source>
        <dbReference type="ARBA" id="ARBA00038215"/>
    </source>
</evidence>
<dbReference type="EMBL" id="KB822713">
    <property type="protein sequence ID" value="ETN44867.1"/>
    <property type="molecule type" value="Genomic_DNA"/>
</dbReference>
<dbReference type="InterPro" id="IPR001466">
    <property type="entry name" value="Beta-lactam-related"/>
</dbReference>
<comment type="similarity">
    <text evidence="1">Belongs to the peptidase S12 family.</text>
</comment>
<feature type="compositionally biased region" description="Polar residues" evidence="2">
    <location>
        <begin position="532"/>
        <end position="542"/>
    </location>
</feature>
<dbReference type="STRING" id="1220924.W2S878"/>
<dbReference type="VEuPathDB" id="FungiDB:HMPREF1541_09742"/>
<feature type="region of interest" description="Disordered" evidence="2">
    <location>
        <begin position="514"/>
        <end position="544"/>
    </location>
</feature>
<dbReference type="InterPro" id="IPR012338">
    <property type="entry name" value="Beta-lactam/transpept-like"/>
</dbReference>
<protein>
    <recommendedName>
        <fullName evidence="3">Beta-lactamase-related domain-containing protein</fullName>
    </recommendedName>
</protein>
<evidence type="ECO:0000313" key="4">
    <source>
        <dbReference type="EMBL" id="ETN44867.1"/>
    </source>
</evidence>
<dbReference type="GeneID" id="19977081"/>
<dbReference type="Proteomes" id="UP000030752">
    <property type="component" value="Unassembled WGS sequence"/>
</dbReference>
<organism evidence="4 5">
    <name type="scientific">Cyphellophora europaea (strain CBS 101466)</name>
    <name type="common">Phialophora europaea</name>
    <dbReference type="NCBI Taxonomy" id="1220924"/>
    <lineage>
        <taxon>Eukaryota</taxon>
        <taxon>Fungi</taxon>
        <taxon>Dikarya</taxon>
        <taxon>Ascomycota</taxon>
        <taxon>Pezizomycotina</taxon>
        <taxon>Eurotiomycetes</taxon>
        <taxon>Chaetothyriomycetidae</taxon>
        <taxon>Chaetothyriales</taxon>
        <taxon>Cyphellophoraceae</taxon>
        <taxon>Cyphellophora</taxon>
    </lineage>
</organism>
<dbReference type="PANTHER" id="PTHR46825">
    <property type="entry name" value="D-ALANYL-D-ALANINE-CARBOXYPEPTIDASE/ENDOPEPTIDASE AMPH"/>
    <property type="match status" value="1"/>
</dbReference>
<sequence>MTQLTDSTPTDAKDYLDESFSKWLLPLLEKHHVPGYSVAVISNGKVNSTGYGLARLPNTPATSDTLYPMCSTTKAFTAALVGMCIEEAQKQTSSSKSKDSGGGGPAASSEAAKLEVLRKKGWKTAVRDVLPDFVASDPYVTQHATLEDIASHRSGIAGHDLIWGPWLGSSVSQATRIFRHLEPVGEDFRSKFQYNNLLYATLGDVVETVLGKSYNDALHEKVLEPLCMSRTWVDVARAKEEQATWARGYYWRALEDRDAQESKEGQEKGYYLPEKVHSLLGVEPAGALISSVDDYAKWVVGLLAAAKQSNSEASTEKIDSDSRAKSAISPSVWRQVTTPRIQYPDPYPSTLFQQPKSMHARPDGYAFGWVINDTFLPGHLLVQHGGGLPGISTLVAMLPDHDFGIVLAANANGGSAVNLAVAKELFGRRIGMSEEDRRRHLDPEKKKEDKGDKQGVEDLEPKVNGQQQAAVQPAGNAPTFKLHGKYFNAAYGTFQFEPADASASLGAKHPSLNGIEIVRPKPKAQASPSSSNREANTNSISPPTILVTPMGRRGLHYQLLLHPSPAAQPHASKILYRMETLFSHGNLSQDEFPELDPGWGDPNDSVCPGPPEKGKAIWESGGVKSGGLAVGEVVPGVRREDGDGDQVVWRVGMRLLREDGGGKEEEGGLEEGWEERRMWFTRVWEEP</sequence>
<dbReference type="PANTHER" id="PTHR46825:SF15">
    <property type="entry name" value="BETA-LACTAMASE-RELATED DOMAIN-CONTAINING PROTEIN"/>
    <property type="match status" value="1"/>
</dbReference>
<dbReference type="RefSeq" id="XP_008712637.1">
    <property type="nucleotide sequence ID" value="XM_008714415.1"/>
</dbReference>
<feature type="domain" description="Beta-lactamase-related" evidence="3">
    <location>
        <begin position="24"/>
        <end position="414"/>
    </location>
</feature>
<reference evidence="4 5" key="1">
    <citation type="submission" date="2013-03" db="EMBL/GenBank/DDBJ databases">
        <title>The Genome Sequence of Phialophora europaea CBS 101466.</title>
        <authorList>
            <consortium name="The Broad Institute Genomics Platform"/>
            <person name="Cuomo C."/>
            <person name="de Hoog S."/>
            <person name="Gorbushina A."/>
            <person name="Walker B."/>
            <person name="Young S.K."/>
            <person name="Zeng Q."/>
            <person name="Gargeya S."/>
            <person name="Fitzgerald M."/>
            <person name="Haas B."/>
            <person name="Abouelleil A."/>
            <person name="Allen A.W."/>
            <person name="Alvarado L."/>
            <person name="Arachchi H.M."/>
            <person name="Berlin A.M."/>
            <person name="Chapman S.B."/>
            <person name="Gainer-Dewar J."/>
            <person name="Goldberg J."/>
            <person name="Griggs A."/>
            <person name="Gujja S."/>
            <person name="Hansen M."/>
            <person name="Howarth C."/>
            <person name="Imamovic A."/>
            <person name="Ireland A."/>
            <person name="Larimer J."/>
            <person name="McCowan C."/>
            <person name="Murphy C."/>
            <person name="Pearson M."/>
            <person name="Poon T.W."/>
            <person name="Priest M."/>
            <person name="Roberts A."/>
            <person name="Saif S."/>
            <person name="Shea T."/>
            <person name="Sisk P."/>
            <person name="Sykes S."/>
            <person name="Wortman J."/>
            <person name="Nusbaum C."/>
            <person name="Birren B."/>
        </authorList>
    </citation>
    <scope>NUCLEOTIDE SEQUENCE [LARGE SCALE GENOMIC DNA]</scope>
    <source>
        <strain evidence="4 5">CBS 101466</strain>
    </source>
</reference>
<dbReference type="Pfam" id="PF00144">
    <property type="entry name" value="Beta-lactamase"/>
    <property type="match status" value="1"/>
</dbReference>
<gene>
    <name evidence="4" type="ORF">HMPREF1541_09742</name>
</gene>
<dbReference type="eggNOG" id="ENOG502S0EY">
    <property type="taxonomic scope" value="Eukaryota"/>
</dbReference>
<dbReference type="InParanoid" id="W2S878"/>
<dbReference type="AlphaFoldDB" id="W2S878"/>
<evidence type="ECO:0000256" key="2">
    <source>
        <dbReference type="SAM" id="MobiDB-lite"/>
    </source>
</evidence>
<feature type="region of interest" description="Disordered" evidence="2">
    <location>
        <begin position="91"/>
        <end position="110"/>
    </location>
</feature>
<feature type="region of interest" description="Disordered" evidence="2">
    <location>
        <begin position="435"/>
        <end position="477"/>
    </location>
</feature>
<dbReference type="SUPFAM" id="SSF56601">
    <property type="entry name" value="beta-lactamase/transpeptidase-like"/>
    <property type="match status" value="1"/>
</dbReference>
<name>W2S878_CYPE1</name>
<evidence type="ECO:0000313" key="5">
    <source>
        <dbReference type="Proteomes" id="UP000030752"/>
    </source>
</evidence>